<evidence type="ECO:0000256" key="1">
    <source>
        <dbReference type="ARBA" id="ARBA00004496"/>
    </source>
</evidence>
<evidence type="ECO:0000256" key="4">
    <source>
        <dbReference type="ARBA" id="ARBA00022840"/>
    </source>
</evidence>
<proteinExistence type="inferred from homology"/>
<feature type="domain" description="RecF/RecN/SMC N-terminal" evidence="8">
    <location>
        <begin position="2"/>
        <end position="1123"/>
    </location>
</feature>
<dbReference type="NCBIfam" id="TIGR02168">
    <property type="entry name" value="SMC_prok_B"/>
    <property type="match status" value="1"/>
</dbReference>
<evidence type="ECO:0000313" key="10">
    <source>
        <dbReference type="EMBL" id="EPD29348.1"/>
    </source>
</evidence>
<dbReference type="GO" id="GO:0006260">
    <property type="term" value="P:DNA replication"/>
    <property type="evidence" value="ECO:0007669"/>
    <property type="project" value="UniProtKB-UniRule"/>
</dbReference>
<dbReference type="GO" id="GO:0016887">
    <property type="term" value="F:ATP hydrolysis activity"/>
    <property type="evidence" value="ECO:0007669"/>
    <property type="project" value="InterPro"/>
</dbReference>
<dbReference type="GO" id="GO:0007062">
    <property type="term" value="P:sister chromatid cohesion"/>
    <property type="evidence" value="ECO:0007669"/>
    <property type="project" value="InterPro"/>
</dbReference>
<dbReference type="SUPFAM" id="SSF52540">
    <property type="entry name" value="P-loop containing nucleoside triphosphate hydrolases"/>
    <property type="match status" value="1"/>
</dbReference>
<name>A0A9W5RCT0_9ACTO</name>
<feature type="coiled-coil region" evidence="7">
    <location>
        <begin position="423"/>
        <end position="454"/>
    </location>
</feature>
<dbReference type="InterPro" id="IPR011890">
    <property type="entry name" value="SMC_prok"/>
</dbReference>
<dbReference type="GO" id="GO:0005694">
    <property type="term" value="C:chromosome"/>
    <property type="evidence" value="ECO:0007669"/>
    <property type="project" value="InterPro"/>
</dbReference>
<accession>A0A9W5RCT0</accession>
<feature type="coiled-coil region" evidence="7">
    <location>
        <begin position="702"/>
        <end position="860"/>
    </location>
</feature>
<dbReference type="InterPro" id="IPR036277">
    <property type="entry name" value="SMC_hinge_sf"/>
</dbReference>
<dbReference type="GO" id="GO:0005524">
    <property type="term" value="F:ATP binding"/>
    <property type="evidence" value="ECO:0007669"/>
    <property type="project" value="UniProtKB-UniRule"/>
</dbReference>
<dbReference type="HAMAP" id="MF_01894">
    <property type="entry name" value="Smc_prok"/>
    <property type="match status" value="1"/>
</dbReference>
<dbReference type="GO" id="GO:0007059">
    <property type="term" value="P:chromosome segregation"/>
    <property type="evidence" value="ECO:0007669"/>
    <property type="project" value="UniProtKB-UniRule"/>
</dbReference>
<dbReference type="InterPro" id="IPR027417">
    <property type="entry name" value="P-loop_NTPase"/>
</dbReference>
<evidence type="ECO:0000259" key="8">
    <source>
        <dbReference type="Pfam" id="PF02463"/>
    </source>
</evidence>
<feature type="binding site" evidence="7">
    <location>
        <begin position="13"/>
        <end position="20"/>
    </location>
    <ligand>
        <name>ATP</name>
        <dbReference type="ChEBI" id="CHEBI:30616"/>
    </ligand>
</feature>
<keyword evidence="3 7" id="KW-0547">Nucleotide-binding</keyword>
<comment type="subcellular location">
    <subcellularLocation>
        <location evidence="1 7">Cytoplasm</location>
    </subcellularLocation>
</comment>
<feature type="coiled-coil region" evidence="7">
    <location>
        <begin position="148"/>
        <end position="175"/>
    </location>
</feature>
<dbReference type="Pfam" id="PF06470">
    <property type="entry name" value="SMC_hinge"/>
    <property type="match status" value="1"/>
</dbReference>
<dbReference type="SUPFAM" id="SSF75553">
    <property type="entry name" value="Smc hinge domain"/>
    <property type="match status" value="1"/>
</dbReference>
<comment type="function">
    <text evidence="7">Required for chromosome condensation and partitioning.</text>
</comment>
<keyword evidence="2 7" id="KW-0963">Cytoplasm</keyword>
<evidence type="ECO:0000256" key="6">
    <source>
        <dbReference type="ARBA" id="ARBA00023125"/>
    </source>
</evidence>
<dbReference type="EMBL" id="AGWN01000005">
    <property type="protein sequence ID" value="EPD29348.1"/>
    <property type="molecule type" value="Genomic_DNA"/>
</dbReference>
<dbReference type="PANTHER" id="PTHR43977">
    <property type="entry name" value="STRUCTURAL MAINTENANCE OF CHROMOSOMES PROTEIN 3"/>
    <property type="match status" value="1"/>
</dbReference>
<feature type="domain" description="SMC hinge" evidence="9">
    <location>
        <begin position="484"/>
        <end position="585"/>
    </location>
</feature>
<keyword evidence="11" id="KW-1185">Reference proteome</keyword>
<protein>
    <recommendedName>
        <fullName evidence="7">Chromosome partition protein Smc</fullName>
    </recommendedName>
</protein>
<evidence type="ECO:0000256" key="7">
    <source>
        <dbReference type="HAMAP-Rule" id="MF_01894"/>
    </source>
</evidence>
<feature type="coiled-coil region" evidence="7">
    <location>
        <begin position="625"/>
        <end position="670"/>
    </location>
</feature>
<keyword evidence="4 7" id="KW-0067">ATP-binding</keyword>
<evidence type="ECO:0000256" key="5">
    <source>
        <dbReference type="ARBA" id="ARBA00023054"/>
    </source>
</evidence>
<dbReference type="FunFam" id="3.40.50.300:FF:000901">
    <property type="entry name" value="Chromosome partition protein Smc"/>
    <property type="match status" value="1"/>
</dbReference>
<keyword evidence="6 7" id="KW-0238">DNA-binding</keyword>
<dbReference type="Pfam" id="PF02463">
    <property type="entry name" value="SMC_N"/>
    <property type="match status" value="1"/>
</dbReference>
<evidence type="ECO:0000256" key="3">
    <source>
        <dbReference type="ARBA" id="ARBA00022741"/>
    </source>
</evidence>
<feature type="coiled-coil region" evidence="7">
    <location>
        <begin position="334"/>
        <end position="361"/>
    </location>
</feature>
<keyword evidence="5 7" id="KW-0175">Coiled coil</keyword>
<dbReference type="Gene3D" id="3.40.50.300">
    <property type="entry name" value="P-loop containing nucleotide triphosphate hydrolases"/>
    <property type="match status" value="2"/>
</dbReference>
<reference evidence="10 11" key="1">
    <citation type="submission" date="2013-05" db="EMBL/GenBank/DDBJ databases">
        <title>The Genome Sequence of Actinomyces europaeus ACS-120-V-COL10B.</title>
        <authorList>
            <consortium name="The Broad Institute Genomics Platform"/>
            <person name="Earl A."/>
            <person name="Ward D."/>
            <person name="Feldgarden M."/>
            <person name="Gevers D."/>
            <person name="Saerens B."/>
            <person name="Vaneechoutte M."/>
            <person name="Walker B."/>
            <person name="Young S."/>
            <person name="Zeng Q."/>
            <person name="Gargeya S."/>
            <person name="Fitzgerald M."/>
            <person name="Haas B."/>
            <person name="Abouelleil A."/>
            <person name="Allen A.W."/>
            <person name="Alvarado L."/>
            <person name="Arachchi H.M."/>
            <person name="Berlin A.M."/>
            <person name="Chapman S.B."/>
            <person name="Gainer-Dewar J."/>
            <person name="Goldberg J."/>
            <person name="Griggs A."/>
            <person name="Gujja S."/>
            <person name="Hansen M."/>
            <person name="Howarth C."/>
            <person name="Imamovic A."/>
            <person name="Ireland A."/>
            <person name="Larimer J."/>
            <person name="McCowan C."/>
            <person name="Murphy C."/>
            <person name="Pearson M."/>
            <person name="Poon T.W."/>
            <person name="Priest M."/>
            <person name="Roberts A."/>
            <person name="Saif S."/>
            <person name="Shea T."/>
            <person name="Sisk P."/>
            <person name="Sykes S."/>
            <person name="Wortman J."/>
            <person name="Nusbaum C."/>
            <person name="Birren B."/>
        </authorList>
    </citation>
    <scope>NUCLEOTIDE SEQUENCE [LARGE SCALE GENOMIC DNA]</scope>
    <source>
        <strain evidence="10 11">ACS-120-V-Col10b</strain>
    </source>
</reference>
<dbReference type="GO" id="GO:0005737">
    <property type="term" value="C:cytoplasm"/>
    <property type="evidence" value="ECO:0007669"/>
    <property type="project" value="UniProtKB-SubCell"/>
</dbReference>
<comment type="subunit">
    <text evidence="7">Homodimer.</text>
</comment>
<dbReference type="Proteomes" id="UP000014387">
    <property type="component" value="Unassembled WGS sequence"/>
</dbReference>
<dbReference type="GO" id="GO:0003677">
    <property type="term" value="F:DNA binding"/>
    <property type="evidence" value="ECO:0007669"/>
    <property type="project" value="UniProtKB-UniRule"/>
</dbReference>
<gene>
    <name evidence="7" type="primary">smc</name>
    <name evidence="10" type="ORF">HMPREF9238_01664</name>
</gene>
<evidence type="ECO:0000256" key="2">
    <source>
        <dbReference type="ARBA" id="ARBA00022490"/>
    </source>
</evidence>
<evidence type="ECO:0000259" key="9">
    <source>
        <dbReference type="Pfam" id="PF06470"/>
    </source>
</evidence>
<feature type="coiled-coil region" evidence="7">
    <location>
        <begin position="229"/>
        <end position="256"/>
    </location>
</feature>
<organism evidence="10 11">
    <name type="scientific">Gleimia europaea ACS-120-V-Col10b</name>
    <dbReference type="NCBI Taxonomy" id="883069"/>
    <lineage>
        <taxon>Bacteria</taxon>
        <taxon>Bacillati</taxon>
        <taxon>Actinomycetota</taxon>
        <taxon>Actinomycetes</taxon>
        <taxon>Actinomycetales</taxon>
        <taxon>Actinomycetaceae</taxon>
        <taxon>Gleimia</taxon>
    </lineage>
</organism>
<dbReference type="InterPro" id="IPR010935">
    <property type="entry name" value="SMC_hinge"/>
</dbReference>
<dbReference type="GO" id="GO:0030261">
    <property type="term" value="P:chromosome condensation"/>
    <property type="evidence" value="ECO:0007669"/>
    <property type="project" value="InterPro"/>
</dbReference>
<comment type="similarity">
    <text evidence="7">Belongs to the SMC family.</text>
</comment>
<comment type="domain">
    <text evidence="7">Contains large globular domains required for ATP hydrolysis at each terminus and a third globular domain forming a flexible hinge near the middle of the molecule. These domains are separated by coiled-coil structures.</text>
</comment>
<evidence type="ECO:0000313" key="11">
    <source>
        <dbReference type="Proteomes" id="UP000014387"/>
    </source>
</evidence>
<dbReference type="InterPro" id="IPR024704">
    <property type="entry name" value="SMC"/>
</dbReference>
<dbReference type="InterPro" id="IPR003395">
    <property type="entry name" value="RecF/RecN/SMC_N"/>
</dbReference>
<sequence length="1143" mass="125975">MNLEPGITCVVGPNGSGKSNVVDALAWVMGEQGAKNLRGGQMADVIFAGTSERAPLGRAQVSLTIDNTDGALPIDYSEVTISRTLFRGGGSEYSINGTPVRLLDIQELLSDTGMGRQMHVIVGQGQLDAILGAGPEERRGFIEEAAGVLKHRKRKERALRKLESMEANLTRVRDLTNEIHRQLRPLAKQAETARRAGVIQAEVRDAQARLLADDLASLKERLDAGRASEEATNARRKALNEQLDAAKVRLHEAEQLARLGTPRTQELTRLWQELSTTHASLMTLSSISNERARGVAQPLPAPNLDLVDLDEKSVKANEEDAELLEQVQASGQMLADVIKAREEAEAAARKALEEVRHLEAEQSNRREHIARLIGDVNAAKQALTSSVAEVERMKNAVAEAAERTKLASAEMEGLQEVQADDHIANAHERAVRARDEARDLVDRLLSQEREAQSERATWMARRDTLAQSLQPADETAELLDTEHPEVLGSLASFISTSAGWENAITALLDPFADAAVITDLGLSVQFVDSGGRRRMVSAPRQDVEPATIEGWTRAVDVVAGERVQGLIDALLAGAVVCEDESEAIRALENPLVTKVATRTGNVFTPVSVLTSGSDHASVLARHADYEDARRRADVASEHLEAVSQKLKEARERYDASLKVANEQLQALRKADSERAKAMEVRARASSRLRAAQGEQERLTVTLQKIEEGVERARLRLAEAEAKQASAEALPQVADPAQARETAEQLEEVAREARAKETATRLDIRTLEETARRVRDRARSLRQQVAKARSDLAEYERREAARKREHQRLSEVCARIQAPIRVAEAALEEASQQLRVAESERTEASEAAASARREVDEIRASLLEITDAAHRDEIALQEVALRFEHTVLRARDELALEADQLIDEFGPHNLVVAEEPYPYVRAEQEKRLRSAKRELDRLGKINPLALEEHEALSKRHQFLVDQLRDLTESKNDLLGIVDEVDQRVEEVFTQAFLDTQEAFTHVFATLFPGGSGKLVLTDPQNMLETGVEIEARPAGKKITRLSLLSGGERSLAALALLVAIFKARPSPFYVLDEVEAALDDVNLSRLITIFKELQQDSQLIIITHQKRTMKIADALYGVTMRAGVTQVVSSKLADTKQAKAESNQ</sequence>
<comment type="caution">
    <text evidence="10">The sequence shown here is derived from an EMBL/GenBank/DDBJ whole genome shotgun (WGS) entry which is preliminary data.</text>
</comment>
<dbReference type="AlphaFoldDB" id="A0A9W5RCT0"/>
<dbReference type="PIRSF" id="PIRSF005719">
    <property type="entry name" value="SMC"/>
    <property type="match status" value="1"/>
</dbReference>